<comment type="caution">
    <text evidence="8">The sequence shown here is derived from an EMBL/GenBank/DDBJ whole genome shotgun (WGS) entry which is preliminary data.</text>
</comment>
<dbReference type="InterPro" id="IPR058627">
    <property type="entry name" value="MdtA-like_C"/>
</dbReference>
<evidence type="ECO:0000256" key="4">
    <source>
        <dbReference type="SAM" id="Coils"/>
    </source>
</evidence>
<dbReference type="EMBL" id="MPRJ01000008">
    <property type="protein sequence ID" value="OOZ37532.1"/>
    <property type="molecule type" value="Genomic_DNA"/>
</dbReference>
<dbReference type="OrthoDB" id="9806939at2"/>
<keyword evidence="4" id="KW-0175">Coiled coil</keyword>
<dbReference type="SUPFAM" id="SSF111369">
    <property type="entry name" value="HlyD-like secretion proteins"/>
    <property type="match status" value="2"/>
</dbReference>
<protein>
    <recommendedName>
        <fullName evidence="10">Efflux transporter periplasmic adaptor subunit</fullName>
    </recommendedName>
</protein>
<proteinExistence type="inferred from homology"/>
<keyword evidence="5" id="KW-0472">Membrane</keyword>
<keyword evidence="5" id="KW-1133">Transmembrane helix</keyword>
<evidence type="ECO:0000259" key="6">
    <source>
        <dbReference type="Pfam" id="PF25917"/>
    </source>
</evidence>
<dbReference type="Proteomes" id="UP000190896">
    <property type="component" value="Unassembled WGS sequence"/>
</dbReference>
<dbReference type="Gene3D" id="2.40.30.170">
    <property type="match status" value="1"/>
</dbReference>
<evidence type="ECO:0000313" key="8">
    <source>
        <dbReference type="EMBL" id="OOZ37532.1"/>
    </source>
</evidence>
<dbReference type="Gene3D" id="2.40.420.20">
    <property type="match status" value="1"/>
</dbReference>
<dbReference type="Pfam" id="PF25917">
    <property type="entry name" value="BSH_RND"/>
    <property type="match status" value="1"/>
</dbReference>
<name>A0A1T2KXI0_9GAMM</name>
<dbReference type="GO" id="GO:1990281">
    <property type="term" value="C:efflux pump complex"/>
    <property type="evidence" value="ECO:0007669"/>
    <property type="project" value="TreeGrafter"/>
</dbReference>
<feature type="transmembrane region" description="Helical" evidence="5">
    <location>
        <begin position="6"/>
        <end position="24"/>
    </location>
</feature>
<evidence type="ECO:0000256" key="2">
    <source>
        <dbReference type="ARBA" id="ARBA00009477"/>
    </source>
</evidence>
<reference evidence="8 9" key="1">
    <citation type="submission" date="2016-11" db="EMBL/GenBank/DDBJ databases">
        <title>Mixed transmission modes and dynamic genome evolution in an obligate animal-bacterial symbiosis.</title>
        <authorList>
            <person name="Russell S.L."/>
            <person name="Corbett-Detig R.B."/>
            <person name="Cavanaugh C.M."/>
        </authorList>
    </citation>
    <scope>NUCLEOTIDE SEQUENCE [LARGE SCALE GENOMIC DNA]</scope>
    <source>
        <strain evidence="8">Se-Cadez</strain>
    </source>
</reference>
<dbReference type="RefSeq" id="WP_078485865.1">
    <property type="nucleotide sequence ID" value="NZ_MPRJ01000008.1"/>
</dbReference>
<dbReference type="InterPro" id="IPR058625">
    <property type="entry name" value="MdtA-like_BSH"/>
</dbReference>
<feature type="domain" description="Multidrug resistance protein MdtA-like barrel-sandwich hybrid" evidence="6">
    <location>
        <begin position="71"/>
        <end position="246"/>
    </location>
</feature>
<dbReference type="NCBIfam" id="TIGR01730">
    <property type="entry name" value="RND_mfp"/>
    <property type="match status" value="1"/>
</dbReference>
<comment type="similarity">
    <text evidence="2">Belongs to the membrane fusion protein (MFP) (TC 8.A.1) family.</text>
</comment>
<dbReference type="GO" id="GO:0015562">
    <property type="term" value="F:efflux transmembrane transporter activity"/>
    <property type="evidence" value="ECO:0007669"/>
    <property type="project" value="TreeGrafter"/>
</dbReference>
<dbReference type="PANTHER" id="PTHR30469">
    <property type="entry name" value="MULTIDRUG RESISTANCE PROTEIN MDTA"/>
    <property type="match status" value="1"/>
</dbReference>
<dbReference type="AlphaFoldDB" id="A0A1T2KXI0"/>
<sequence>MAATTRRWVTLVPIIIGIAAIMFLKKNKMEPVQEPPAEKPRLVRVIPAPSVTIAPRATGHGTVQPGRTWEAVAQVKGRIVEKHHRLEKGAFIEADILILRIDPTDYELAIAQAEADIQATQAQLNEQDAKDANTRASLKIEEAALVLNEKELQRKRKLVGKGGVSRSGLESQERSLLSQQQSVQSQKNTLNLIPTQKALLEAQLARHQATLATARRNLANTEIRMPFTGRIASINVEQEKYVREGEVLASADGMERAEIETQIPIDQMSSLFRTTTQATNILNLTELEGRNGIGLDARVDLREGALNASWEARFARISDTLDPKTRTVGVIVEVDQPYSGVEPGRRPPLFKGLFVEVTLSGKPRPDSLVVPRSALHDGRVYIANEENRLDIRKVEITLLQPEYAVIGSGLKAGERIVVTDLNPAIQGMLLDARDDKRSLERLTSLAGKGSN</sequence>
<accession>A0A1T2KXI0</accession>
<dbReference type="Gene3D" id="2.40.50.100">
    <property type="match status" value="1"/>
</dbReference>
<keyword evidence="5" id="KW-0812">Transmembrane</keyword>
<comment type="subcellular location">
    <subcellularLocation>
        <location evidence="1">Cell envelope</location>
    </subcellularLocation>
</comment>
<organism evidence="8 9">
    <name type="scientific">Solemya velesiana gill symbiont</name>
    <dbReference type="NCBI Taxonomy" id="1918948"/>
    <lineage>
        <taxon>Bacteria</taxon>
        <taxon>Pseudomonadati</taxon>
        <taxon>Pseudomonadota</taxon>
        <taxon>Gammaproteobacteria</taxon>
        <taxon>sulfur-oxidizing symbionts</taxon>
    </lineage>
</organism>
<evidence type="ECO:0000256" key="5">
    <source>
        <dbReference type="SAM" id="Phobius"/>
    </source>
</evidence>
<keyword evidence="9" id="KW-1185">Reference proteome</keyword>
<evidence type="ECO:0000313" key="9">
    <source>
        <dbReference type="Proteomes" id="UP000190896"/>
    </source>
</evidence>
<dbReference type="Gene3D" id="1.10.287.470">
    <property type="entry name" value="Helix hairpin bin"/>
    <property type="match status" value="1"/>
</dbReference>
<dbReference type="PANTHER" id="PTHR30469:SF12">
    <property type="entry name" value="MULTIDRUG RESISTANCE PROTEIN MDTA"/>
    <property type="match status" value="1"/>
</dbReference>
<evidence type="ECO:0000256" key="1">
    <source>
        <dbReference type="ARBA" id="ARBA00004196"/>
    </source>
</evidence>
<feature type="domain" description="Multidrug resistance protein MdtA-like C-terminal permuted SH3" evidence="7">
    <location>
        <begin position="368"/>
        <end position="421"/>
    </location>
</feature>
<dbReference type="Pfam" id="PF25967">
    <property type="entry name" value="RND-MFP_C"/>
    <property type="match status" value="1"/>
</dbReference>
<gene>
    <name evidence="8" type="ORF">BOW51_02045</name>
</gene>
<feature type="coiled-coil region" evidence="4">
    <location>
        <begin position="197"/>
        <end position="224"/>
    </location>
</feature>
<keyword evidence="3" id="KW-0813">Transport</keyword>
<evidence type="ECO:0000259" key="7">
    <source>
        <dbReference type="Pfam" id="PF25967"/>
    </source>
</evidence>
<evidence type="ECO:0008006" key="10">
    <source>
        <dbReference type="Google" id="ProtNLM"/>
    </source>
</evidence>
<dbReference type="InterPro" id="IPR006143">
    <property type="entry name" value="RND_pump_MFP"/>
</dbReference>
<evidence type="ECO:0000256" key="3">
    <source>
        <dbReference type="ARBA" id="ARBA00022448"/>
    </source>
</evidence>